<dbReference type="Proteomes" id="UP000028945">
    <property type="component" value="Chromosome"/>
</dbReference>
<sequence>MTIAIGKIEYQRGTHPVTALGFSYSEMELNEALANDVKKIVFDVEETQEISNILQNTGFVKESIEKIFNPSLISTENWRIGESIAQCYLSNHRQCFFPWHSHRDERQTKSSLPGADLVGFQIIDNHTYFACVEVKTSSENQHPPRVMTGNSGLESQIKKIVENETSKSVLIKYLAYRCVNVNWEHLFKEAFQNFLENSNNMRLFGFLIRDTKPNSKDIERSIENLAKYTSSNPYIEFLVLYLPDKSIPSLSSKITNYQYGGVA</sequence>
<name>A0A077DH22_9BURK</name>
<protein>
    <recommendedName>
        <fullName evidence="3">Anti-bacteriophage protein A/HamA C-terminal domain-containing protein</fullName>
    </recommendedName>
</protein>
<dbReference type="RefSeq" id="WP_038499758.1">
    <property type="nucleotide sequence ID" value="NZ_AFWK01000017.1"/>
</dbReference>
<proteinExistence type="predicted"/>
<gene>
    <name evidence="1" type="ORF">IX83_04850</name>
</gene>
<dbReference type="HOGENOM" id="CLU_1049492_0_0_4"/>
<dbReference type="EMBL" id="CP009238">
    <property type="protein sequence ID" value="AIL32722.1"/>
    <property type="molecule type" value="Genomic_DNA"/>
</dbReference>
<reference evidence="1 2" key="1">
    <citation type="journal article" date="2014" name="BMC Genomics">
        <title>A genomic perspective on a new bacterial genus and species from the Alcaligenaceae family, Basilea psittacipulmonis.</title>
        <authorList>
            <person name="Whiteson K.L."/>
            <person name="Hernandez D."/>
            <person name="Lazarevic V."/>
            <person name="Gaia N."/>
            <person name="Farinelli L."/>
            <person name="Francois P."/>
            <person name="Pilo P."/>
            <person name="Frey J."/>
            <person name="Schrenzel J."/>
        </authorList>
    </citation>
    <scope>NUCLEOTIDE SEQUENCE [LARGE SCALE GENOMIC DNA]</scope>
    <source>
        <strain evidence="1 2">DSM 24701</strain>
    </source>
</reference>
<evidence type="ECO:0000313" key="1">
    <source>
        <dbReference type="EMBL" id="AIL32722.1"/>
    </source>
</evidence>
<dbReference type="eggNOG" id="ENOG502Z9NS">
    <property type="taxonomic scope" value="Bacteria"/>
</dbReference>
<dbReference type="AlphaFoldDB" id="A0A077DH22"/>
<dbReference type="OrthoDB" id="1491003at2"/>
<keyword evidence="2" id="KW-1185">Reference proteome</keyword>
<organism evidence="1 2">
    <name type="scientific">Basilea psittacipulmonis DSM 24701</name>
    <dbReference type="NCBI Taxonomy" id="1072685"/>
    <lineage>
        <taxon>Bacteria</taxon>
        <taxon>Pseudomonadati</taxon>
        <taxon>Pseudomonadota</taxon>
        <taxon>Betaproteobacteria</taxon>
        <taxon>Burkholderiales</taxon>
        <taxon>Alcaligenaceae</taxon>
        <taxon>Basilea</taxon>
    </lineage>
</organism>
<evidence type="ECO:0000313" key="2">
    <source>
        <dbReference type="Proteomes" id="UP000028945"/>
    </source>
</evidence>
<accession>A0A077DH22</accession>
<dbReference type="KEGG" id="bpsi:IX83_04850"/>
<evidence type="ECO:0008006" key="3">
    <source>
        <dbReference type="Google" id="ProtNLM"/>
    </source>
</evidence>